<organism evidence="2 3">
    <name type="scientific">Anoxybacter fermentans</name>
    <dbReference type="NCBI Taxonomy" id="1323375"/>
    <lineage>
        <taxon>Bacteria</taxon>
        <taxon>Bacillati</taxon>
        <taxon>Bacillota</taxon>
        <taxon>Clostridia</taxon>
        <taxon>Halanaerobiales</taxon>
        <taxon>Anoxybacter</taxon>
    </lineage>
</organism>
<name>A0A3Q9HQX3_9FIRM</name>
<keyword evidence="1" id="KW-1133">Transmembrane helix</keyword>
<gene>
    <name evidence="2" type="ORF">BBF96_09775</name>
</gene>
<keyword evidence="3" id="KW-1185">Reference proteome</keyword>
<keyword evidence="1" id="KW-0812">Transmembrane</keyword>
<protein>
    <submittedName>
        <fullName evidence="2">Uncharacterized protein</fullName>
    </submittedName>
</protein>
<proteinExistence type="predicted"/>
<feature type="transmembrane region" description="Helical" evidence="1">
    <location>
        <begin position="49"/>
        <end position="69"/>
    </location>
</feature>
<keyword evidence="1" id="KW-0472">Membrane</keyword>
<reference evidence="2 3" key="1">
    <citation type="submission" date="2016-07" db="EMBL/GenBank/DDBJ databases">
        <title>Genome and transcriptome analysis of iron-reducing fermentative bacteria Anoxybacter fermentans.</title>
        <authorList>
            <person name="Zeng X."/>
            <person name="Shao Z."/>
        </authorList>
    </citation>
    <scope>NUCLEOTIDE SEQUENCE [LARGE SCALE GENOMIC DNA]</scope>
    <source>
        <strain evidence="2 3">DY22613</strain>
    </source>
</reference>
<dbReference type="EMBL" id="CP016379">
    <property type="protein sequence ID" value="AZR73648.1"/>
    <property type="molecule type" value="Genomic_DNA"/>
</dbReference>
<dbReference type="Proteomes" id="UP000267250">
    <property type="component" value="Chromosome"/>
</dbReference>
<evidence type="ECO:0000256" key="1">
    <source>
        <dbReference type="SAM" id="Phobius"/>
    </source>
</evidence>
<accession>A0A3Q9HQX3</accession>
<evidence type="ECO:0000313" key="2">
    <source>
        <dbReference type="EMBL" id="AZR73648.1"/>
    </source>
</evidence>
<dbReference type="RefSeq" id="WP_127016993.1">
    <property type="nucleotide sequence ID" value="NZ_CP016379.1"/>
</dbReference>
<evidence type="ECO:0000313" key="3">
    <source>
        <dbReference type="Proteomes" id="UP000267250"/>
    </source>
</evidence>
<dbReference type="AlphaFoldDB" id="A0A3Q9HQX3"/>
<dbReference type="KEGG" id="aft:BBF96_09775"/>
<feature type="transmembrane region" description="Helical" evidence="1">
    <location>
        <begin position="7"/>
        <end position="29"/>
    </location>
</feature>
<sequence length="100" mass="11389">MIKKNKITVAIILGIFVIIAIFYALIWILLVLWNSTIPLIFPGVKKLDFWLSFRLLLLMLIFGSFFGGGHHVTKRAVSKPDPHSKGIHIGWGFSKEEIKK</sequence>